<dbReference type="GO" id="GO:0009507">
    <property type="term" value="C:chloroplast"/>
    <property type="evidence" value="ECO:0007669"/>
    <property type="project" value="UniProtKB-SubCell"/>
</dbReference>
<feature type="binding site" description="axial binding residue" evidence="5">
    <location>
        <position position="70"/>
    </location>
    <ligand>
        <name>chlorophyll b</name>
        <dbReference type="ChEBI" id="CHEBI:61721"/>
        <label>1</label>
    </ligand>
    <ligandPart>
        <name>Mg</name>
        <dbReference type="ChEBI" id="CHEBI:25107"/>
    </ligandPart>
</feature>
<dbReference type="Pfam" id="PF00504">
    <property type="entry name" value="Chloroa_b-bind"/>
    <property type="match status" value="1"/>
</dbReference>
<organism evidence="7">
    <name type="scientific">Diacronema lutheri</name>
    <name type="common">Unicellular marine alga</name>
    <name type="synonym">Monochrysis lutheri</name>
    <dbReference type="NCBI Taxonomy" id="2081491"/>
    <lineage>
        <taxon>Eukaryota</taxon>
        <taxon>Haptista</taxon>
        <taxon>Haptophyta</taxon>
        <taxon>Pavlovophyceae</taxon>
        <taxon>Pavlovales</taxon>
        <taxon>Pavlovaceae</taxon>
        <taxon>Diacronema</taxon>
    </lineage>
</organism>
<dbReference type="Proteomes" id="UP000751190">
    <property type="component" value="Unassembled WGS sequence"/>
</dbReference>
<dbReference type="InterPro" id="IPR001344">
    <property type="entry name" value="Chloro_AB-bd_pln"/>
</dbReference>
<evidence type="ECO:0000256" key="6">
    <source>
        <dbReference type="SAM" id="SignalP"/>
    </source>
</evidence>
<evidence type="ECO:0000256" key="4">
    <source>
        <dbReference type="ARBA" id="ARBA00022640"/>
    </source>
</evidence>
<sequence>MLAAVLVAAAALTQGLRPPPKRGARVAFDLAKQPGYDVETGGAPWDPWGYALRPSYDFSYYRALELKHGRVAMLATVGFVVPEVVGTWPADASPGLFAFTNPLTAFGTVPLLGIAQIALAIWLVESRAGSGATGGRVPGDLGFDPLGLSAAGIDERLALAELKHGRLAMVAAAACGAQAAVTGGGVVAGTVDALARM</sequence>
<accession>A0A7R9YH15</accession>
<dbReference type="GO" id="GO:0016020">
    <property type="term" value="C:membrane"/>
    <property type="evidence" value="ECO:0007669"/>
    <property type="project" value="InterPro"/>
</dbReference>
<protein>
    <submittedName>
        <fullName evidence="7">Uncharacterized protein</fullName>
    </submittedName>
</protein>
<keyword evidence="2" id="KW-0150">Chloroplast</keyword>
<evidence type="ECO:0000313" key="9">
    <source>
        <dbReference type="Proteomes" id="UP000751190"/>
    </source>
</evidence>
<dbReference type="EMBL" id="HBEB01000314">
    <property type="protein sequence ID" value="CAD8265909.1"/>
    <property type="molecule type" value="Transcribed_RNA"/>
</dbReference>
<keyword evidence="5" id="KW-0148">Chlorophyll</keyword>
<feature type="binding site" evidence="5">
    <location>
        <position position="166"/>
    </location>
    <ligand>
        <name>chlorophyll a</name>
        <dbReference type="ChEBI" id="CHEBI:58416"/>
        <label>1</label>
    </ligand>
</feature>
<feature type="binding site" evidence="5">
    <location>
        <position position="161"/>
    </location>
    <ligand>
        <name>chlorophyll a</name>
        <dbReference type="ChEBI" id="CHEBI:58416"/>
        <label>1</label>
    </ligand>
</feature>
<feature type="binding site" evidence="5">
    <location>
        <position position="68"/>
    </location>
    <ligand>
        <name>chlorophyll a</name>
        <dbReference type="ChEBI" id="CHEBI:58416"/>
        <label>1</label>
    </ligand>
</feature>
<keyword evidence="9" id="KW-1185">Reference proteome</keyword>
<dbReference type="GO" id="GO:0009765">
    <property type="term" value="P:photosynthesis, light harvesting"/>
    <property type="evidence" value="ECO:0007669"/>
    <property type="project" value="InterPro"/>
</dbReference>
<evidence type="ECO:0000256" key="1">
    <source>
        <dbReference type="ARBA" id="ARBA00004229"/>
    </source>
</evidence>
<keyword evidence="5" id="KW-0157">Chromophore</keyword>
<reference evidence="7" key="1">
    <citation type="submission" date="2021-01" db="EMBL/GenBank/DDBJ databases">
        <authorList>
            <person name="Corre E."/>
            <person name="Pelletier E."/>
            <person name="Niang G."/>
            <person name="Scheremetjew M."/>
            <person name="Finn R."/>
            <person name="Kale V."/>
            <person name="Holt S."/>
            <person name="Cochrane G."/>
            <person name="Meng A."/>
            <person name="Brown T."/>
            <person name="Cohen L."/>
        </authorList>
    </citation>
    <scope>NUCLEOTIDE SEQUENCE</scope>
    <source>
        <strain evidence="7">RCC1537</strain>
    </source>
</reference>
<dbReference type="GO" id="GO:0016168">
    <property type="term" value="F:chlorophyll binding"/>
    <property type="evidence" value="ECO:0007669"/>
    <property type="project" value="UniProtKB-KW"/>
</dbReference>
<keyword evidence="4" id="KW-0934">Plastid</keyword>
<name>A0A7R9YH15_DIALT</name>
<dbReference type="Gene3D" id="1.10.3460.10">
    <property type="entry name" value="Chlorophyll a/b binding protein domain"/>
    <property type="match status" value="1"/>
</dbReference>
<reference evidence="8" key="2">
    <citation type="submission" date="2021-05" db="EMBL/GenBank/DDBJ databases">
        <title>The genome of the haptophyte Pavlova lutheri (Diacronema luteri, Pavlovales) - a model for lipid biosynthesis in eukaryotic algae.</title>
        <authorList>
            <person name="Hulatt C.J."/>
            <person name="Posewitz M.C."/>
        </authorList>
    </citation>
    <scope>NUCLEOTIDE SEQUENCE</scope>
    <source>
        <strain evidence="8">NIVA-4/92</strain>
    </source>
</reference>
<feature type="binding site" evidence="5">
    <location>
        <position position="45"/>
    </location>
    <ligand>
        <name>chlorophyll a</name>
        <dbReference type="ChEBI" id="CHEBI:58416"/>
        <label>1</label>
    </ligand>
</feature>
<evidence type="ECO:0000313" key="8">
    <source>
        <dbReference type="EMBL" id="KAG8464902.1"/>
    </source>
</evidence>
<dbReference type="OrthoDB" id="423598at2759"/>
<evidence type="ECO:0000256" key="2">
    <source>
        <dbReference type="ARBA" id="ARBA00022528"/>
    </source>
</evidence>
<evidence type="ECO:0000256" key="3">
    <source>
        <dbReference type="ARBA" id="ARBA00022531"/>
    </source>
</evidence>
<feature type="signal peptide" evidence="6">
    <location>
        <begin position="1"/>
        <end position="15"/>
    </location>
</feature>
<keyword evidence="6" id="KW-0732">Signal</keyword>
<dbReference type="PANTHER" id="PTHR21649">
    <property type="entry name" value="CHLOROPHYLL A/B BINDING PROTEIN"/>
    <property type="match status" value="1"/>
</dbReference>
<gene>
    <name evidence="8" type="ORF">KFE25_012265</name>
    <name evidence="7" type="ORF">PLUT1463_LOCUS190</name>
</gene>
<comment type="subcellular location">
    <subcellularLocation>
        <location evidence="1">Plastid</location>
        <location evidence="1">Chloroplast</location>
    </subcellularLocation>
</comment>
<dbReference type="SUPFAM" id="SSF103511">
    <property type="entry name" value="Chlorophyll a-b binding protein"/>
    <property type="match status" value="1"/>
</dbReference>
<feature type="chain" id="PRO_5036403881" evidence="6">
    <location>
        <begin position="16"/>
        <end position="197"/>
    </location>
</feature>
<dbReference type="AlphaFoldDB" id="A0A7R9YH15"/>
<proteinExistence type="predicted"/>
<dbReference type="InterPro" id="IPR022796">
    <property type="entry name" value="Chloroa_b-bind"/>
</dbReference>
<evidence type="ECO:0000313" key="7">
    <source>
        <dbReference type="EMBL" id="CAD8265909.1"/>
    </source>
</evidence>
<feature type="binding site" evidence="5">
    <location>
        <position position="178"/>
    </location>
    <ligand>
        <name>chlorophyll a</name>
        <dbReference type="ChEBI" id="CHEBI:58416"/>
        <label>1</label>
    </ligand>
</feature>
<evidence type="ECO:0000256" key="5">
    <source>
        <dbReference type="PIRSR" id="PIRSR601344-1"/>
    </source>
</evidence>
<keyword evidence="3" id="KW-0602">Photosynthesis</keyword>
<feature type="binding site" evidence="5">
    <location>
        <position position="65"/>
    </location>
    <ligand>
        <name>chlorophyll a</name>
        <dbReference type="ChEBI" id="CHEBI:58416"/>
        <label>1</label>
    </ligand>
</feature>
<dbReference type="EMBL" id="JAGTXO010000011">
    <property type="protein sequence ID" value="KAG8464902.1"/>
    <property type="molecule type" value="Genomic_DNA"/>
</dbReference>